<comment type="caution">
    <text evidence="1">The sequence shown here is derived from an EMBL/GenBank/DDBJ whole genome shotgun (WGS) entry which is preliminary data.</text>
</comment>
<dbReference type="Proteomes" id="UP001234297">
    <property type="component" value="Chromosome 1"/>
</dbReference>
<reference evidence="1 2" key="1">
    <citation type="journal article" date="2022" name="Hortic Res">
        <title>A haplotype resolved chromosomal level avocado genome allows analysis of novel avocado genes.</title>
        <authorList>
            <person name="Nath O."/>
            <person name="Fletcher S.J."/>
            <person name="Hayward A."/>
            <person name="Shaw L.M."/>
            <person name="Masouleh A.K."/>
            <person name="Furtado A."/>
            <person name="Henry R.J."/>
            <person name="Mitter N."/>
        </authorList>
    </citation>
    <scope>NUCLEOTIDE SEQUENCE [LARGE SCALE GENOMIC DNA]</scope>
    <source>
        <strain evidence="2">cv. Hass</strain>
    </source>
</reference>
<sequence length="69" mass="7466">MKFNDDGDDGARGAWTHVQGLPLDGNLGRPTLCYRACALEILPIAFIVTISGLRFGAAYGHIPRLLLLL</sequence>
<protein>
    <submittedName>
        <fullName evidence="1">Uncharacterized protein</fullName>
    </submittedName>
</protein>
<organism evidence="1 2">
    <name type="scientific">Persea americana</name>
    <name type="common">Avocado</name>
    <dbReference type="NCBI Taxonomy" id="3435"/>
    <lineage>
        <taxon>Eukaryota</taxon>
        <taxon>Viridiplantae</taxon>
        <taxon>Streptophyta</taxon>
        <taxon>Embryophyta</taxon>
        <taxon>Tracheophyta</taxon>
        <taxon>Spermatophyta</taxon>
        <taxon>Magnoliopsida</taxon>
        <taxon>Magnoliidae</taxon>
        <taxon>Laurales</taxon>
        <taxon>Lauraceae</taxon>
        <taxon>Persea</taxon>
    </lineage>
</organism>
<accession>A0ACC2MS85</accession>
<dbReference type="EMBL" id="CM056809">
    <property type="protein sequence ID" value="KAJ8648544.1"/>
    <property type="molecule type" value="Genomic_DNA"/>
</dbReference>
<keyword evidence="2" id="KW-1185">Reference proteome</keyword>
<evidence type="ECO:0000313" key="2">
    <source>
        <dbReference type="Proteomes" id="UP001234297"/>
    </source>
</evidence>
<evidence type="ECO:0000313" key="1">
    <source>
        <dbReference type="EMBL" id="KAJ8648544.1"/>
    </source>
</evidence>
<proteinExistence type="predicted"/>
<gene>
    <name evidence="1" type="ORF">MRB53_001567</name>
</gene>
<name>A0ACC2MS85_PERAE</name>